<reference evidence="12" key="1">
    <citation type="submission" date="2016-12" db="EMBL/GenBank/DDBJ databases">
        <authorList>
            <person name="Varghese N."/>
            <person name="Submissions S."/>
        </authorList>
    </citation>
    <scope>NUCLEOTIDE SEQUENCE [LARGE SCALE GENOMIC DNA]</scope>
    <source>
        <strain evidence="12">DSM 25035</strain>
    </source>
</reference>
<evidence type="ECO:0000256" key="1">
    <source>
        <dbReference type="ARBA" id="ARBA00004571"/>
    </source>
</evidence>
<evidence type="ECO:0000256" key="6">
    <source>
        <dbReference type="ARBA" id="ARBA00023136"/>
    </source>
</evidence>
<evidence type="ECO:0000256" key="5">
    <source>
        <dbReference type="ARBA" id="ARBA00022729"/>
    </source>
</evidence>
<dbReference type="InterPro" id="IPR041700">
    <property type="entry name" value="OMP_b-brl_3"/>
</dbReference>
<dbReference type="PANTHER" id="PTHR30069:SF29">
    <property type="entry name" value="HEMOGLOBIN AND HEMOGLOBIN-HAPTOGLOBIN-BINDING PROTEIN 1-RELATED"/>
    <property type="match status" value="1"/>
</dbReference>
<evidence type="ECO:0000313" key="11">
    <source>
        <dbReference type="EMBL" id="SHO61395.1"/>
    </source>
</evidence>
<name>A0A1M7Z933_9BACT</name>
<dbReference type="Pfam" id="PF13715">
    <property type="entry name" value="CarbopepD_reg_2"/>
    <property type="match status" value="1"/>
</dbReference>
<dbReference type="OrthoDB" id="972646at2"/>
<dbReference type="GO" id="GO:0044718">
    <property type="term" value="P:siderophore transmembrane transport"/>
    <property type="evidence" value="ECO:0007669"/>
    <property type="project" value="TreeGrafter"/>
</dbReference>
<dbReference type="Gene3D" id="2.40.170.20">
    <property type="entry name" value="TonB-dependent receptor, beta-barrel domain"/>
    <property type="match status" value="1"/>
</dbReference>
<protein>
    <submittedName>
        <fullName evidence="11">Outer membrane receptor proteins, mostly Fe transport</fullName>
    </submittedName>
</protein>
<dbReference type="InterPro" id="IPR008969">
    <property type="entry name" value="CarboxyPept-like_regulatory"/>
</dbReference>
<keyword evidence="2 8" id="KW-0813">Transport</keyword>
<dbReference type="AlphaFoldDB" id="A0A1M7Z933"/>
<dbReference type="SUPFAM" id="SSF56935">
    <property type="entry name" value="Porins"/>
    <property type="match status" value="1"/>
</dbReference>
<comment type="similarity">
    <text evidence="8">Belongs to the TonB-dependent receptor family.</text>
</comment>
<sequence length="799" mass="91379">MKYTFTNHSLGKFCLIFISILCISIPSFSQQNKAKLEGSIQEKSSGNPLGFASVALYTKADSLVAGGISEENGKFSIDVPFGEYYALIEFMGFDPHKTATLSFSRETNRIDLGEIQLETSAENLDEVVVQGEKTLMELSLDKRIFNVGKDLANAGGTATDILMNLPSVAVDPEGNVRLRGSSNVRILIDGKPSGLVSFKGSSGLRQLQANMVERVEVITNPSARYEAEGMAGVINIILKKDNQQGFNGSFEVIGGTPLNLGFSANLNYRHKRINWFINYGFARRYRPNVNELYQEVYDGDDTMILLQNNAGELRGWNNNIRGGLDYYFSEQSILTASYLWRRTDGRRITDIRYEDYLNTLDNFQGYSLRRQDEKEKEPNSEISVNYKRTFEEKGHELTTAFTYLNYWENSDQLFTEYSFDQNGEPISGGSTVQTSLNDEYENQYLLQLDYVKPFAKEGKFETGLRTSFREMKNDFIVSQENESGEFEPLPGLDNIFLYNENILAAYGIVGNKTGNWSYQAGLRAEHTDVETILEETNETNPRKYTNLFPSAHMTYNITEENAFQLSYSRRVRRPVYNDLSPYVTFSDQRNFFSGNPDLNPEYTDAFELGHIKYFEKGTLFSTAYFRNTTDKIERIRTVDEEGKSVTLPYNLTGEQSFGLEFSADYRPKPWWKLDLNLNFFHADINGSNIQTDYRAKTTSFLARQTSRFTLEGGWDLQLRANYDAKQKTAQGIRKGIFFIDISASKVIMQDRGRLILTANDILNSRRNRYITEGYNFYTEGNSQFVRRQINLTFSYRLKP</sequence>
<feature type="domain" description="TonB-dependent receptor plug" evidence="9">
    <location>
        <begin position="155"/>
        <end position="233"/>
    </location>
</feature>
<dbReference type="InterPro" id="IPR012910">
    <property type="entry name" value="Plug_dom"/>
</dbReference>
<evidence type="ECO:0000256" key="7">
    <source>
        <dbReference type="ARBA" id="ARBA00023237"/>
    </source>
</evidence>
<dbReference type="InterPro" id="IPR037066">
    <property type="entry name" value="Plug_dom_sf"/>
</dbReference>
<keyword evidence="7 8" id="KW-0998">Cell outer membrane</keyword>
<evidence type="ECO:0000259" key="10">
    <source>
        <dbReference type="Pfam" id="PF14905"/>
    </source>
</evidence>
<evidence type="ECO:0000256" key="2">
    <source>
        <dbReference type="ARBA" id="ARBA00022448"/>
    </source>
</evidence>
<dbReference type="Pfam" id="PF07715">
    <property type="entry name" value="Plug"/>
    <property type="match status" value="1"/>
</dbReference>
<dbReference type="PANTHER" id="PTHR30069">
    <property type="entry name" value="TONB-DEPENDENT OUTER MEMBRANE RECEPTOR"/>
    <property type="match status" value="1"/>
</dbReference>
<evidence type="ECO:0000256" key="8">
    <source>
        <dbReference type="PROSITE-ProRule" id="PRU01360"/>
    </source>
</evidence>
<evidence type="ECO:0000256" key="3">
    <source>
        <dbReference type="ARBA" id="ARBA00022452"/>
    </source>
</evidence>
<keyword evidence="4 8" id="KW-0812">Transmembrane</keyword>
<gene>
    <name evidence="11" type="ORF">SAMN04488108_1313</name>
</gene>
<feature type="domain" description="Outer membrane protein beta-barrel" evidence="10">
    <location>
        <begin position="388"/>
        <end position="795"/>
    </location>
</feature>
<comment type="subcellular location">
    <subcellularLocation>
        <location evidence="1 8">Cell outer membrane</location>
        <topology evidence="1 8">Multi-pass membrane protein</topology>
    </subcellularLocation>
</comment>
<accession>A0A1M7Z933</accession>
<dbReference type="SUPFAM" id="SSF49464">
    <property type="entry name" value="Carboxypeptidase regulatory domain-like"/>
    <property type="match status" value="1"/>
</dbReference>
<proteinExistence type="inferred from homology"/>
<keyword evidence="3 8" id="KW-1134">Transmembrane beta strand</keyword>
<dbReference type="Pfam" id="PF14905">
    <property type="entry name" value="OMP_b-brl_3"/>
    <property type="match status" value="1"/>
</dbReference>
<dbReference type="RefSeq" id="WP_073570988.1">
    <property type="nucleotide sequence ID" value="NZ_FRXN01000002.1"/>
</dbReference>
<organism evidence="11 12">
    <name type="scientific">Algoriphagus zhangzhouensis</name>
    <dbReference type="NCBI Taxonomy" id="1073327"/>
    <lineage>
        <taxon>Bacteria</taxon>
        <taxon>Pseudomonadati</taxon>
        <taxon>Bacteroidota</taxon>
        <taxon>Cytophagia</taxon>
        <taxon>Cytophagales</taxon>
        <taxon>Cyclobacteriaceae</taxon>
        <taxon>Algoriphagus</taxon>
    </lineage>
</organism>
<dbReference type="GO" id="GO:0015344">
    <property type="term" value="F:siderophore uptake transmembrane transporter activity"/>
    <property type="evidence" value="ECO:0007669"/>
    <property type="project" value="TreeGrafter"/>
</dbReference>
<keyword evidence="6 8" id="KW-0472">Membrane</keyword>
<keyword evidence="12" id="KW-1185">Reference proteome</keyword>
<evidence type="ECO:0000256" key="4">
    <source>
        <dbReference type="ARBA" id="ARBA00022692"/>
    </source>
</evidence>
<dbReference type="EMBL" id="FRXN01000002">
    <property type="protein sequence ID" value="SHO61395.1"/>
    <property type="molecule type" value="Genomic_DNA"/>
</dbReference>
<keyword evidence="11" id="KW-0675">Receptor</keyword>
<dbReference type="Gene3D" id="2.170.130.10">
    <property type="entry name" value="TonB-dependent receptor, plug domain"/>
    <property type="match status" value="1"/>
</dbReference>
<dbReference type="GO" id="GO:0009279">
    <property type="term" value="C:cell outer membrane"/>
    <property type="evidence" value="ECO:0007669"/>
    <property type="project" value="UniProtKB-SubCell"/>
</dbReference>
<evidence type="ECO:0000259" key="9">
    <source>
        <dbReference type="Pfam" id="PF07715"/>
    </source>
</evidence>
<dbReference type="InterPro" id="IPR036942">
    <property type="entry name" value="Beta-barrel_TonB_sf"/>
</dbReference>
<dbReference type="PROSITE" id="PS52016">
    <property type="entry name" value="TONB_DEPENDENT_REC_3"/>
    <property type="match status" value="1"/>
</dbReference>
<keyword evidence="5" id="KW-0732">Signal</keyword>
<dbReference type="InterPro" id="IPR039426">
    <property type="entry name" value="TonB-dep_rcpt-like"/>
</dbReference>
<dbReference type="Proteomes" id="UP000184609">
    <property type="component" value="Unassembled WGS sequence"/>
</dbReference>
<evidence type="ECO:0000313" key="12">
    <source>
        <dbReference type="Proteomes" id="UP000184609"/>
    </source>
</evidence>
<dbReference type="STRING" id="1073327.SAMN04488108_1313"/>